<dbReference type="SUPFAM" id="SSF51215">
    <property type="entry name" value="Regulatory protein AraC"/>
    <property type="match status" value="1"/>
</dbReference>
<protein>
    <submittedName>
        <fullName evidence="5">AraC family transcriptional regulator</fullName>
    </submittedName>
</protein>
<dbReference type="SUPFAM" id="SSF46689">
    <property type="entry name" value="Homeodomain-like"/>
    <property type="match status" value="2"/>
</dbReference>
<dbReference type="InterPro" id="IPR018060">
    <property type="entry name" value="HTH_AraC"/>
</dbReference>
<evidence type="ECO:0000256" key="2">
    <source>
        <dbReference type="ARBA" id="ARBA00023125"/>
    </source>
</evidence>
<dbReference type="CDD" id="cd06986">
    <property type="entry name" value="cupin_MmsR-like_N"/>
    <property type="match status" value="1"/>
</dbReference>
<proteinExistence type="predicted"/>
<dbReference type="Proteomes" id="UP000823862">
    <property type="component" value="Unassembled WGS sequence"/>
</dbReference>
<dbReference type="GO" id="GO:0003700">
    <property type="term" value="F:DNA-binding transcription factor activity"/>
    <property type="evidence" value="ECO:0007669"/>
    <property type="project" value="InterPro"/>
</dbReference>
<organism evidence="5 6">
    <name type="scientific">Candidatus Bacteroides avicola</name>
    <dbReference type="NCBI Taxonomy" id="2838468"/>
    <lineage>
        <taxon>Bacteria</taxon>
        <taxon>Pseudomonadati</taxon>
        <taxon>Bacteroidota</taxon>
        <taxon>Bacteroidia</taxon>
        <taxon>Bacteroidales</taxon>
        <taxon>Bacteroidaceae</taxon>
        <taxon>Bacteroides</taxon>
    </lineage>
</organism>
<dbReference type="PANTHER" id="PTHR43280:SF30">
    <property type="entry name" value="MMSAB OPERON REGULATORY PROTEIN"/>
    <property type="match status" value="1"/>
</dbReference>
<reference evidence="5" key="1">
    <citation type="journal article" date="2021" name="PeerJ">
        <title>Extensive microbial diversity within the chicken gut microbiome revealed by metagenomics and culture.</title>
        <authorList>
            <person name="Gilroy R."/>
            <person name="Ravi A."/>
            <person name="Getino M."/>
            <person name="Pursley I."/>
            <person name="Horton D.L."/>
            <person name="Alikhan N.F."/>
            <person name="Baker D."/>
            <person name="Gharbi K."/>
            <person name="Hall N."/>
            <person name="Watson M."/>
            <person name="Adriaenssens E.M."/>
            <person name="Foster-Nyarko E."/>
            <person name="Jarju S."/>
            <person name="Secka A."/>
            <person name="Antonio M."/>
            <person name="Oren A."/>
            <person name="Chaudhuri R.R."/>
            <person name="La Ragione R."/>
            <person name="Hildebrand F."/>
            <person name="Pallen M.J."/>
        </authorList>
    </citation>
    <scope>NUCLEOTIDE SEQUENCE</scope>
    <source>
        <strain evidence="5">ChiHjej12B11-9795</strain>
    </source>
</reference>
<dbReference type="PANTHER" id="PTHR43280">
    <property type="entry name" value="ARAC-FAMILY TRANSCRIPTIONAL REGULATOR"/>
    <property type="match status" value="1"/>
</dbReference>
<dbReference type="Gene3D" id="2.60.120.280">
    <property type="entry name" value="Regulatory protein AraC"/>
    <property type="match status" value="1"/>
</dbReference>
<reference evidence="5" key="2">
    <citation type="submission" date="2021-04" db="EMBL/GenBank/DDBJ databases">
        <authorList>
            <person name="Gilroy R."/>
        </authorList>
    </citation>
    <scope>NUCLEOTIDE SEQUENCE</scope>
    <source>
        <strain evidence="5">ChiHjej12B11-9795</strain>
    </source>
</reference>
<dbReference type="AlphaFoldDB" id="A0A9D2KU72"/>
<accession>A0A9D2KU72</accession>
<keyword evidence="2" id="KW-0238">DNA-binding</keyword>
<name>A0A9D2KU72_9BACE</name>
<keyword evidence="1" id="KW-0805">Transcription regulation</keyword>
<dbReference type="PROSITE" id="PS01124">
    <property type="entry name" value="HTH_ARAC_FAMILY_2"/>
    <property type="match status" value="1"/>
</dbReference>
<evidence type="ECO:0000313" key="5">
    <source>
        <dbReference type="EMBL" id="HJA85891.1"/>
    </source>
</evidence>
<dbReference type="InterPro" id="IPR009057">
    <property type="entry name" value="Homeodomain-like_sf"/>
</dbReference>
<dbReference type="Pfam" id="PF02311">
    <property type="entry name" value="AraC_binding"/>
    <property type="match status" value="1"/>
</dbReference>
<dbReference type="InterPro" id="IPR003313">
    <property type="entry name" value="AraC-bd"/>
</dbReference>
<evidence type="ECO:0000313" key="6">
    <source>
        <dbReference type="Proteomes" id="UP000823862"/>
    </source>
</evidence>
<dbReference type="InterPro" id="IPR037923">
    <property type="entry name" value="HTH-like"/>
</dbReference>
<dbReference type="SMART" id="SM00342">
    <property type="entry name" value="HTH_ARAC"/>
    <property type="match status" value="1"/>
</dbReference>
<dbReference type="InterPro" id="IPR020449">
    <property type="entry name" value="Tscrpt_reg_AraC-type_HTH"/>
</dbReference>
<evidence type="ECO:0000256" key="3">
    <source>
        <dbReference type="ARBA" id="ARBA00023163"/>
    </source>
</evidence>
<dbReference type="EMBL" id="DWZI01000036">
    <property type="protein sequence ID" value="HJA85891.1"/>
    <property type="molecule type" value="Genomic_DNA"/>
</dbReference>
<dbReference type="Pfam" id="PF12833">
    <property type="entry name" value="HTH_18"/>
    <property type="match status" value="1"/>
</dbReference>
<sequence>MEYKKDGFDNQRAIVLPKSIKEILINNELTRLLYVTDIGYYPKAAGHYRTRPSGSEQHILIYCTEGKGWFSINENRKEIQKEQFVIIEAGLPHTYAASETDPWSIYWLHFTGEKSHLFHSIYNKVYSIDETPEARFKDRLILFEEIFQNLEMGYSIENLEYTTLCLWHFIASFRFLSQYREVNKEKKGDVIQKAIRYMKNNLHKRLSLEDIASHTGYSPSRFGQVFLKKTGQPPLNYFNQLKIQKACQLLDFSELKIKEIASELGFYDQYYFSKVFFKQIGESPTQYKKHHKG</sequence>
<evidence type="ECO:0000256" key="1">
    <source>
        <dbReference type="ARBA" id="ARBA00023015"/>
    </source>
</evidence>
<dbReference type="Gene3D" id="1.10.10.60">
    <property type="entry name" value="Homeodomain-like"/>
    <property type="match status" value="2"/>
</dbReference>
<comment type="caution">
    <text evidence="5">The sequence shown here is derived from an EMBL/GenBank/DDBJ whole genome shotgun (WGS) entry which is preliminary data.</text>
</comment>
<keyword evidence="3" id="KW-0804">Transcription</keyword>
<evidence type="ECO:0000259" key="4">
    <source>
        <dbReference type="PROSITE" id="PS01124"/>
    </source>
</evidence>
<dbReference type="GO" id="GO:0043565">
    <property type="term" value="F:sequence-specific DNA binding"/>
    <property type="evidence" value="ECO:0007669"/>
    <property type="project" value="InterPro"/>
</dbReference>
<dbReference type="PRINTS" id="PR00032">
    <property type="entry name" value="HTHARAC"/>
</dbReference>
<gene>
    <name evidence="5" type="ORF">H9950_06845</name>
</gene>
<feature type="domain" description="HTH araC/xylS-type" evidence="4">
    <location>
        <begin position="192"/>
        <end position="290"/>
    </location>
</feature>